<dbReference type="InterPro" id="IPR043129">
    <property type="entry name" value="ATPase_NBD"/>
</dbReference>
<dbReference type="KEGG" id="rpod:E0E05_00040"/>
<dbReference type="Gene3D" id="3.30.420.40">
    <property type="match status" value="2"/>
</dbReference>
<sequence>MSAALAIDLGGTNLRAGLSRDSGEPTPLGHWRAPTDLAGFRDRIGGLIGEHAVTRLGIAIPGLAAGTKSAWVPNLPYLDGEDMTDLFPGVRVAIGNDAHMALLAEAALGAARDSDDAILLAIGTGIGSAVLADRRIVRGARGGATSFGWACVDPSDSGDEAHGWLERHASGRALDAIARQQGHGDGAALIAAARSGDADAVRSLETPAAALGTALAGAVALLGTRLVVVSGGVADSLDVLGPMIRRHLVRQLPPHLRAVAIVEGRYGAGASLVGAGLAAQGHALWTGRDG</sequence>
<dbReference type="EMBL" id="CP036532">
    <property type="protein sequence ID" value="QBK29117.1"/>
    <property type="molecule type" value="Genomic_DNA"/>
</dbReference>
<dbReference type="InterPro" id="IPR000600">
    <property type="entry name" value="ROK"/>
</dbReference>
<dbReference type="GeneID" id="90765667"/>
<dbReference type="AlphaFoldDB" id="A0A4P6UV20"/>
<dbReference type="Pfam" id="PF00480">
    <property type="entry name" value="ROK"/>
    <property type="match status" value="1"/>
</dbReference>
<protein>
    <submittedName>
        <fullName evidence="1">ROK family protein</fullName>
    </submittedName>
</protein>
<keyword evidence="2" id="KW-1185">Reference proteome</keyword>
<evidence type="ECO:0000313" key="2">
    <source>
        <dbReference type="Proteomes" id="UP000293719"/>
    </source>
</evidence>
<dbReference type="RefSeq" id="WP_131614822.1">
    <property type="nucleotide sequence ID" value="NZ_CP036532.1"/>
</dbReference>
<dbReference type="SUPFAM" id="SSF53067">
    <property type="entry name" value="Actin-like ATPase domain"/>
    <property type="match status" value="1"/>
</dbReference>
<dbReference type="PANTHER" id="PTHR18964:SF173">
    <property type="entry name" value="GLUCOKINASE"/>
    <property type="match status" value="1"/>
</dbReference>
<reference evidence="1 2" key="1">
    <citation type="journal article" date="2017" name="Int. J. Syst. Evol. Microbiol.">
        <title>Roseitalea porphyridii gen. nov., sp. nov., isolated from a red alga, and reclassification of Hoeflea suaedae Chung et al. 2013 as Pseudohoeflea suaedae gen. nov., comb. nov.</title>
        <authorList>
            <person name="Hyeon J.W."/>
            <person name="Jeong S.E."/>
            <person name="Baek K."/>
            <person name="Jeon C.O."/>
        </authorList>
    </citation>
    <scope>NUCLEOTIDE SEQUENCE [LARGE SCALE GENOMIC DNA]</scope>
    <source>
        <strain evidence="1 2">MA7-20</strain>
    </source>
</reference>
<dbReference type="PANTHER" id="PTHR18964">
    <property type="entry name" value="ROK (REPRESSOR, ORF, KINASE) FAMILY"/>
    <property type="match status" value="1"/>
</dbReference>
<gene>
    <name evidence="1" type="ORF">E0E05_00040</name>
</gene>
<name>A0A4P6UV20_9HYPH</name>
<dbReference type="OrthoDB" id="9810372at2"/>
<organism evidence="1 2">
    <name type="scientific">Roseitalea porphyridii</name>
    <dbReference type="NCBI Taxonomy" id="1852022"/>
    <lineage>
        <taxon>Bacteria</taxon>
        <taxon>Pseudomonadati</taxon>
        <taxon>Pseudomonadota</taxon>
        <taxon>Alphaproteobacteria</taxon>
        <taxon>Hyphomicrobiales</taxon>
        <taxon>Ahrensiaceae</taxon>
        <taxon>Roseitalea</taxon>
    </lineage>
</organism>
<evidence type="ECO:0000313" key="1">
    <source>
        <dbReference type="EMBL" id="QBK29117.1"/>
    </source>
</evidence>
<proteinExistence type="predicted"/>
<dbReference type="Proteomes" id="UP000293719">
    <property type="component" value="Chromosome"/>
</dbReference>
<accession>A0A4P6UV20</accession>